<evidence type="ECO:0000313" key="2">
    <source>
        <dbReference type="EMBL" id="KAG6373295.1"/>
    </source>
</evidence>
<feature type="transmembrane region" description="Helical" evidence="1">
    <location>
        <begin position="204"/>
        <end position="224"/>
    </location>
</feature>
<comment type="caution">
    <text evidence="2">The sequence shown here is derived from an EMBL/GenBank/DDBJ whole genome shotgun (WGS) entry which is preliminary data.</text>
</comment>
<sequence>MTIMATTNNQPIKKVKSKPTSVDASEQTKNVLITPHLNYSIIIELDWFKKDQWQDGWKNKILPTLCLWAGTQTNIWSSPKVRVASVLLHVIPVIFPDLGLFAIKLTPADKCVRAAYQHLCNWRHGVGSAGLALCTSFFMSSSKEQITEEVAEFLNDNSYLYEDLTLHESQKAFHGDFIINLLVMTYLPNVKGHVHVKELNTHALVFYSIKGILGLCCAAVFSLYT</sequence>
<protein>
    <submittedName>
        <fullName evidence="2">Uncharacterized protein</fullName>
    </submittedName>
</protein>
<dbReference type="Proteomes" id="UP000683000">
    <property type="component" value="Unassembled WGS sequence"/>
</dbReference>
<dbReference type="AlphaFoldDB" id="A0A8I3A8A7"/>
<name>A0A8I3A8A7_9AGAM</name>
<organism evidence="2 3">
    <name type="scientific">Boletus reticuloceps</name>
    <dbReference type="NCBI Taxonomy" id="495285"/>
    <lineage>
        <taxon>Eukaryota</taxon>
        <taxon>Fungi</taxon>
        <taxon>Dikarya</taxon>
        <taxon>Basidiomycota</taxon>
        <taxon>Agaricomycotina</taxon>
        <taxon>Agaricomycetes</taxon>
        <taxon>Agaricomycetidae</taxon>
        <taxon>Boletales</taxon>
        <taxon>Boletineae</taxon>
        <taxon>Boletaceae</taxon>
        <taxon>Boletoideae</taxon>
        <taxon>Boletus</taxon>
    </lineage>
</organism>
<accession>A0A8I3A8A7</accession>
<dbReference type="EMBL" id="JAGFBS010000022">
    <property type="protein sequence ID" value="KAG6373295.1"/>
    <property type="molecule type" value="Genomic_DNA"/>
</dbReference>
<keyword evidence="1" id="KW-0472">Membrane</keyword>
<keyword evidence="1" id="KW-1133">Transmembrane helix</keyword>
<dbReference type="OrthoDB" id="2685044at2759"/>
<keyword evidence="3" id="KW-1185">Reference proteome</keyword>
<keyword evidence="1" id="KW-0812">Transmembrane</keyword>
<proteinExistence type="predicted"/>
<gene>
    <name evidence="2" type="ORF">JVT61DRAFT_6433</name>
</gene>
<evidence type="ECO:0000256" key="1">
    <source>
        <dbReference type="SAM" id="Phobius"/>
    </source>
</evidence>
<reference evidence="2" key="1">
    <citation type="submission" date="2021-03" db="EMBL/GenBank/DDBJ databases">
        <title>Evolutionary innovations through gain and loss of genes in the ectomycorrhizal Boletales.</title>
        <authorList>
            <person name="Wu G."/>
            <person name="Miyauchi S."/>
            <person name="Morin E."/>
            <person name="Yang Z.-L."/>
            <person name="Xu J."/>
            <person name="Martin F.M."/>
        </authorList>
    </citation>
    <scope>NUCLEOTIDE SEQUENCE</scope>
    <source>
        <strain evidence="2">BR01</strain>
    </source>
</reference>
<evidence type="ECO:0000313" key="3">
    <source>
        <dbReference type="Proteomes" id="UP000683000"/>
    </source>
</evidence>